<dbReference type="Proteomes" id="UP000830198">
    <property type="component" value="Chromosome"/>
</dbReference>
<protein>
    <submittedName>
        <fullName evidence="2">Uncharacterized protein</fullName>
    </submittedName>
</protein>
<organism evidence="2 3">
    <name type="scientific">Chitinophaga filiformis</name>
    <name type="common">Myxococcus filiformis</name>
    <name type="synonym">Flexibacter filiformis</name>
    <dbReference type="NCBI Taxonomy" id="104663"/>
    <lineage>
        <taxon>Bacteria</taxon>
        <taxon>Pseudomonadati</taxon>
        <taxon>Bacteroidota</taxon>
        <taxon>Chitinophagia</taxon>
        <taxon>Chitinophagales</taxon>
        <taxon>Chitinophagaceae</taxon>
        <taxon>Chitinophaga</taxon>
    </lineage>
</organism>
<dbReference type="EMBL" id="CP095855">
    <property type="protein sequence ID" value="UPK69725.1"/>
    <property type="molecule type" value="Genomic_DNA"/>
</dbReference>
<feature type="signal peptide" evidence="1">
    <location>
        <begin position="1"/>
        <end position="22"/>
    </location>
</feature>
<dbReference type="RefSeq" id="WP_247811992.1">
    <property type="nucleotide sequence ID" value="NZ_CP095855.1"/>
</dbReference>
<evidence type="ECO:0000313" key="3">
    <source>
        <dbReference type="Proteomes" id="UP000830198"/>
    </source>
</evidence>
<gene>
    <name evidence="2" type="ORF">MYF79_00290</name>
</gene>
<name>A0ABY4I0W1_CHIFI</name>
<reference evidence="2 3" key="1">
    <citation type="submission" date="2022-04" db="EMBL/GenBank/DDBJ databases">
        <title>The arsenic-methylating capacity of Chitinophaga filiformis YT5 during chitin decomposition.</title>
        <authorList>
            <person name="Chen G."/>
            <person name="Liang Y."/>
        </authorList>
    </citation>
    <scope>NUCLEOTIDE SEQUENCE [LARGE SCALE GENOMIC DNA]</scope>
    <source>
        <strain evidence="2 3">YT5</strain>
    </source>
</reference>
<proteinExistence type="predicted"/>
<evidence type="ECO:0000256" key="1">
    <source>
        <dbReference type="SAM" id="SignalP"/>
    </source>
</evidence>
<feature type="chain" id="PRO_5045817948" evidence="1">
    <location>
        <begin position="23"/>
        <end position="91"/>
    </location>
</feature>
<sequence>MNKAKIMLSGVALLAVVGGALAFKASRLPSNAITSYTTTTAVGGPTVTRCKTTKGFFTTTEGIAANTYTTYNTLNGVCGPVVATFTLPSND</sequence>
<evidence type="ECO:0000313" key="2">
    <source>
        <dbReference type="EMBL" id="UPK69725.1"/>
    </source>
</evidence>
<keyword evidence="1" id="KW-0732">Signal</keyword>
<accession>A0ABY4I0W1</accession>
<keyword evidence="3" id="KW-1185">Reference proteome</keyword>